<dbReference type="GO" id="GO:0005634">
    <property type="term" value="C:nucleus"/>
    <property type="evidence" value="ECO:0007669"/>
    <property type="project" value="UniProtKB-SubCell"/>
</dbReference>
<dbReference type="InterPro" id="IPR025602">
    <property type="entry name" value="BCP1_family"/>
</dbReference>
<evidence type="ECO:0000256" key="1">
    <source>
        <dbReference type="ARBA" id="ARBA00006781"/>
    </source>
</evidence>
<keyword evidence="2" id="KW-0539">Nucleus</keyword>
<dbReference type="PIRSF" id="PIRSF028983">
    <property type="entry name" value="BCP1"/>
    <property type="match status" value="1"/>
</dbReference>
<dbReference type="Proteomes" id="UP000807306">
    <property type="component" value="Unassembled WGS sequence"/>
</dbReference>
<proteinExistence type="inferred from homology"/>
<dbReference type="Pfam" id="PF13862">
    <property type="entry name" value="BCCIP"/>
    <property type="match status" value="1"/>
</dbReference>
<name>A0A9P6EDM8_9AGAR</name>
<keyword evidence="5" id="KW-1185">Reference proteome</keyword>
<dbReference type="AlphaFoldDB" id="A0A9P6EDM8"/>
<comment type="caution">
    <text evidence="4">The sequence shown here is derived from an EMBL/GenBank/DDBJ whole genome shotgun (WGS) entry which is preliminary data.</text>
</comment>
<feature type="region of interest" description="Disordered" evidence="3">
    <location>
        <begin position="193"/>
        <end position="238"/>
    </location>
</feature>
<comment type="subcellular location">
    <subcellularLocation>
        <location evidence="2">Nucleus</location>
    </subcellularLocation>
</comment>
<evidence type="ECO:0000256" key="2">
    <source>
        <dbReference type="PIRNR" id="PIRNR028983"/>
    </source>
</evidence>
<sequence length="307" mass="34438">MSKRKQLEDDEDAGSSSSDVLIDVEFDFFDPNPKVDYHAIKRLLGQLFQRDAEQLDTPELTELILAQPTVGTTIKTDGLESDPYALLTVLNMHLHHLNPSMKAIANYLLAITSAHNQNFHSILQTLFSQSEAHVGLVVCERLINMPVQVIPPMYRMLADEVKWARADGEPYNFTHLIVISRVYHLSEEEESVLENSAGSRRARTMSNADGNASPKKHKKQRSEADQATMARPSDGIYPYHPEDDVINQLALHALTFPYQAPLPDLVQETRSRDSLGLDIRGRIFLLPGGEETIRDLGSKMAETFTTS</sequence>
<dbReference type="OrthoDB" id="27543at2759"/>
<dbReference type="EMBL" id="MU157864">
    <property type="protein sequence ID" value="KAF9527065.1"/>
    <property type="molecule type" value="Genomic_DNA"/>
</dbReference>
<accession>A0A9P6EDM8</accession>
<dbReference type="PANTHER" id="PTHR13261">
    <property type="entry name" value="BRCA2 AND CDKN1A INTERACTING PROTEIN"/>
    <property type="match status" value="1"/>
</dbReference>
<keyword evidence="2" id="KW-0813">Transport</keyword>
<evidence type="ECO:0000313" key="4">
    <source>
        <dbReference type="EMBL" id="KAF9527065.1"/>
    </source>
</evidence>
<comment type="similarity">
    <text evidence="1 2">Belongs to the BCP1 family.</text>
</comment>
<evidence type="ECO:0000256" key="3">
    <source>
        <dbReference type="SAM" id="MobiDB-lite"/>
    </source>
</evidence>
<organism evidence="4 5">
    <name type="scientific">Crepidotus variabilis</name>
    <dbReference type="NCBI Taxonomy" id="179855"/>
    <lineage>
        <taxon>Eukaryota</taxon>
        <taxon>Fungi</taxon>
        <taxon>Dikarya</taxon>
        <taxon>Basidiomycota</taxon>
        <taxon>Agaricomycotina</taxon>
        <taxon>Agaricomycetes</taxon>
        <taxon>Agaricomycetidae</taxon>
        <taxon>Agaricales</taxon>
        <taxon>Agaricineae</taxon>
        <taxon>Crepidotaceae</taxon>
        <taxon>Crepidotus</taxon>
    </lineage>
</organism>
<comment type="function">
    <text evidence="2">Involved in nuclear export, actin cytoskeleton organization and vesicular transport.</text>
</comment>
<reference evidence="4" key="1">
    <citation type="submission" date="2020-11" db="EMBL/GenBank/DDBJ databases">
        <authorList>
            <consortium name="DOE Joint Genome Institute"/>
            <person name="Ahrendt S."/>
            <person name="Riley R."/>
            <person name="Andreopoulos W."/>
            <person name="Labutti K."/>
            <person name="Pangilinan J."/>
            <person name="Ruiz-Duenas F.J."/>
            <person name="Barrasa J.M."/>
            <person name="Sanchez-Garcia M."/>
            <person name="Camarero S."/>
            <person name="Miyauchi S."/>
            <person name="Serrano A."/>
            <person name="Linde D."/>
            <person name="Babiker R."/>
            <person name="Drula E."/>
            <person name="Ayuso-Fernandez I."/>
            <person name="Pacheco R."/>
            <person name="Padilla G."/>
            <person name="Ferreira P."/>
            <person name="Barriuso J."/>
            <person name="Kellner H."/>
            <person name="Castanera R."/>
            <person name="Alfaro M."/>
            <person name="Ramirez L."/>
            <person name="Pisabarro A.G."/>
            <person name="Kuo A."/>
            <person name="Tritt A."/>
            <person name="Lipzen A."/>
            <person name="He G."/>
            <person name="Yan M."/>
            <person name="Ng V."/>
            <person name="Cullen D."/>
            <person name="Martin F."/>
            <person name="Rosso M.-N."/>
            <person name="Henrissat B."/>
            <person name="Hibbett D."/>
            <person name="Martinez A.T."/>
            <person name="Grigoriev I.V."/>
        </authorList>
    </citation>
    <scope>NUCLEOTIDE SEQUENCE</scope>
    <source>
        <strain evidence="4">CBS 506.95</strain>
    </source>
</reference>
<dbReference type="GO" id="GO:0015031">
    <property type="term" value="P:protein transport"/>
    <property type="evidence" value="ECO:0007669"/>
    <property type="project" value="UniProtKB-KW"/>
</dbReference>
<gene>
    <name evidence="4" type="ORF">CPB83DRAFT_769197</name>
</gene>
<keyword evidence="2" id="KW-0653">Protein transport</keyword>
<evidence type="ECO:0000313" key="5">
    <source>
        <dbReference type="Proteomes" id="UP000807306"/>
    </source>
</evidence>
<dbReference type="PANTHER" id="PTHR13261:SF0">
    <property type="entry name" value="BRCA2 AND CDKN1A-INTERACTING PROTEIN"/>
    <property type="match status" value="1"/>
</dbReference>
<protein>
    <recommendedName>
        <fullName evidence="2">Protein BCP1</fullName>
    </recommendedName>
</protein>